<feature type="region of interest" description="Disordered" evidence="1">
    <location>
        <begin position="1"/>
        <end position="30"/>
    </location>
</feature>
<protein>
    <submittedName>
        <fullName evidence="2">Uncharacterized protein</fullName>
    </submittedName>
</protein>
<feature type="non-terminal residue" evidence="2">
    <location>
        <position position="72"/>
    </location>
</feature>
<dbReference type="EMBL" id="LXQA011103998">
    <property type="protein sequence ID" value="MCI84983.1"/>
    <property type="molecule type" value="Genomic_DNA"/>
</dbReference>
<feature type="non-terminal residue" evidence="2">
    <location>
        <position position="1"/>
    </location>
</feature>
<sequence>TEVDGDYDAETEVDSEVDGDFDADTEVDGDYDAENANLDAAFVWHNDDDGGVQENIIHENVIHSSSEEEWNS</sequence>
<dbReference type="AlphaFoldDB" id="A0A392VC44"/>
<evidence type="ECO:0000313" key="2">
    <source>
        <dbReference type="EMBL" id="MCI84983.1"/>
    </source>
</evidence>
<organism evidence="2 3">
    <name type="scientific">Trifolium medium</name>
    <dbReference type="NCBI Taxonomy" id="97028"/>
    <lineage>
        <taxon>Eukaryota</taxon>
        <taxon>Viridiplantae</taxon>
        <taxon>Streptophyta</taxon>
        <taxon>Embryophyta</taxon>
        <taxon>Tracheophyta</taxon>
        <taxon>Spermatophyta</taxon>
        <taxon>Magnoliopsida</taxon>
        <taxon>eudicotyledons</taxon>
        <taxon>Gunneridae</taxon>
        <taxon>Pentapetalae</taxon>
        <taxon>rosids</taxon>
        <taxon>fabids</taxon>
        <taxon>Fabales</taxon>
        <taxon>Fabaceae</taxon>
        <taxon>Papilionoideae</taxon>
        <taxon>50 kb inversion clade</taxon>
        <taxon>NPAAA clade</taxon>
        <taxon>Hologalegina</taxon>
        <taxon>IRL clade</taxon>
        <taxon>Trifolieae</taxon>
        <taxon>Trifolium</taxon>
    </lineage>
</organism>
<dbReference type="Proteomes" id="UP000265520">
    <property type="component" value="Unassembled WGS sequence"/>
</dbReference>
<name>A0A392VC44_9FABA</name>
<comment type="caution">
    <text evidence="2">The sequence shown here is derived from an EMBL/GenBank/DDBJ whole genome shotgun (WGS) entry which is preliminary data.</text>
</comment>
<evidence type="ECO:0000256" key="1">
    <source>
        <dbReference type="SAM" id="MobiDB-lite"/>
    </source>
</evidence>
<evidence type="ECO:0000313" key="3">
    <source>
        <dbReference type="Proteomes" id="UP000265520"/>
    </source>
</evidence>
<accession>A0A392VC44</accession>
<proteinExistence type="predicted"/>
<keyword evidence="3" id="KW-1185">Reference proteome</keyword>
<reference evidence="2 3" key="1">
    <citation type="journal article" date="2018" name="Front. Plant Sci.">
        <title>Red Clover (Trifolium pratense) and Zigzag Clover (T. medium) - A Picture of Genomic Similarities and Differences.</title>
        <authorList>
            <person name="Dluhosova J."/>
            <person name="Istvanek J."/>
            <person name="Nedelnik J."/>
            <person name="Repkova J."/>
        </authorList>
    </citation>
    <scope>NUCLEOTIDE SEQUENCE [LARGE SCALE GENOMIC DNA]</scope>
    <source>
        <strain evidence="3">cv. 10/8</strain>
        <tissue evidence="2">Leaf</tissue>
    </source>
</reference>